<dbReference type="InterPro" id="IPR050685">
    <property type="entry name" value="LDLR"/>
</dbReference>
<feature type="compositionally biased region" description="Basic and acidic residues" evidence="13">
    <location>
        <begin position="1463"/>
        <end position="1478"/>
    </location>
</feature>
<dbReference type="InterPro" id="IPR001190">
    <property type="entry name" value="SRCR"/>
</dbReference>
<dbReference type="Pfam" id="PF00089">
    <property type="entry name" value="Trypsin"/>
    <property type="match status" value="1"/>
</dbReference>
<keyword evidence="18" id="KW-1185">Reference proteome</keyword>
<dbReference type="GO" id="GO:0016020">
    <property type="term" value="C:membrane"/>
    <property type="evidence" value="ECO:0007669"/>
    <property type="project" value="UniProtKB-SubCell"/>
</dbReference>
<evidence type="ECO:0000256" key="4">
    <source>
        <dbReference type="ARBA" id="ARBA00022692"/>
    </source>
</evidence>
<dbReference type="Proteomes" id="UP001607303">
    <property type="component" value="Unassembled WGS sequence"/>
</dbReference>
<dbReference type="SUPFAM" id="SSF50494">
    <property type="entry name" value="Trypsin-like serine proteases"/>
    <property type="match status" value="1"/>
</dbReference>
<feature type="disulfide bond" evidence="11">
    <location>
        <begin position="2330"/>
        <end position="2345"/>
    </location>
</feature>
<feature type="compositionally biased region" description="Polar residues" evidence="13">
    <location>
        <begin position="575"/>
        <end position="603"/>
    </location>
</feature>
<dbReference type="GO" id="GO:0006508">
    <property type="term" value="P:proteolysis"/>
    <property type="evidence" value="ECO:0007669"/>
    <property type="project" value="UniProtKB-KW"/>
</dbReference>
<evidence type="ECO:0000256" key="10">
    <source>
        <dbReference type="ARBA" id="ARBA00023157"/>
    </source>
</evidence>
<evidence type="ECO:0000256" key="5">
    <source>
        <dbReference type="ARBA" id="ARBA00022737"/>
    </source>
</evidence>
<dbReference type="Pfam" id="PF15494">
    <property type="entry name" value="SRCR_2"/>
    <property type="match status" value="1"/>
</dbReference>
<dbReference type="PROSITE" id="PS50068">
    <property type="entry name" value="LDLRA_2"/>
    <property type="match status" value="5"/>
</dbReference>
<keyword evidence="9 14" id="KW-0472">Membrane</keyword>
<evidence type="ECO:0000259" key="16">
    <source>
        <dbReference type="PROSITE" id="PS50287"/>
    </source>
</evidence>
<dbReference type="InterPro" id="IPR036772">
    <property type="entry name" value="SRCR-like_dom_sf"/>
</dbReference>
<feature type="region of interest" description="Disordered" evidence="13">
    <location>
        <begin position="557"/>
        <end position="603"/>
    </location>
</feature>
<feature type="disulfide bond" evidence="11">
    <location>
        <begin position="2357"/>
        <end position="2375"/>
    </location>
</feature>
<proteinExistence type="predicted"/>
<evidence type="ECO:0000256" key="7">
    <source>
        <dbReference type="ARBA" id="ARBA00022825"/>
    </source>
</evidence>
<evidence type="ECO:0000259" key="15">
    <source>
        <dbReference type="PROSITE" id="PS50240"/>
    </source>
</evidence>
<protein>
    <submittedName>
        <fullName evidence="17">Microtubule-associated protein futsch-like isoform X1</fullName>
    </submittedName>
</protein>
<dbReference type="PROSITE" id="PS01209">
    <property type="entry name" value="LDLRA_1"/>
    <property type="match status" value="4"/>
</dbReference>
<dbReference type="SUPFAM" id="SSF56487">
    <property type="entry name" value="SRCR-like"/>
    <property type="match status" value="1"/>
</dbReference>
<dbReference type="GO" id="GO:0016192">
    <property type="term" value="P:vesicle-mediated transport"/>
    <property type="evidence" value="ECO:0007669"/>
    <property type="project" value="UniProtKB-ARBA"/>
</dbReference>
<evidence type="ECO:0000256" key="8">
    <source>
        <dbReference type="ARBA" id="ARBA00022989"/>
    </source>
</evidence>
<reference evidence="17 18" key="1">
    <citation type="journal article" date="2024" name="Ann. Entomol. Soc. Am.">
        <title>Genomic analyses of the southern and eastern yellowjacket wasps (Hymenoptera: Vespidae) reveal evolutionary signatures of social life.</title>
        <authorList>
            <person name="Catto M.A."/>
            <person name="Caine P.B."/>
            <person name="Orr S.E."/>
            <person name="Hunt B.G."/>
            <person name="Goodisman M.A.D."/>
        </authorList>
    </citation>
    <scope>NUCLEOTIDE SEQUENCE [LARGE SCALE GENOMIC DNA]</scope>
    <source>
        <strain evidence="17">232</strain>
        <tissue evidence="17">Head and thorax</tissue>
    </source>
</reference>
<comment type="caution">
    <text evidence="17">The sequence shown here is derived from an EMBL/GenBank/DDBJ whole genome shotgun (WGS) entry which is preliminary data.</text>
</comment>
<keyword evidence="10 11" id="KW-1015">Disulfide bond</keyword>
<dbReference type="Gene3D" id="2.40.10.10">
    <property type="entry name" value="Trypsin-like serine proteases"/>
    <property type="match status" value="2"/>
</dbReference>
<feature type="region of interest" description="Disordered" evidence="13">
    <location>
        <begin position="65"/>
        <end position="169"/>
    </location>
</feature>
<feature type="domain" description="Peptidase S1" evidence="15">
    <location>
        <begin position="2589"/>
        <end position="2820"/>
    </location>
</feature>
<dbReference type="GO" id="GO:0008236">
    <property type="term" value="F:serine-type peptidase activity"/>
    <property type="evidence" value="ECO:0007669"/>
    <property type="project" value="UniProtKB-KW"/>
</dbReference>
<feature type="region of interest" description="Disordered" evidence="13">
    <location>
        <begin position="1462"/>
        <end position="1485"/>
    </location>
</feature>
<feature type="compositionally biased region" description="Pro residues" evidence="13">
    <location>
        <begin position="765"/>
        <end position="857"/>
    </location>
</feature>
<feature type="disulfide bond" evidence="11">
    <location>
        <begin position="2408"/>
        <end position="2423"/>
    </location>
</feature>
<name>A0ABD2CR15_VESMC</name>
<dbReference type="PRINTS" id="PR00261">
    <property type="entry name" value="LDLRECEPTOR"/>
</dbReference>
<feature type="compositionally biased region" description="Low complexity" evidence="13">
    <location>
        <begin position="671"/>
        <end position="716"/>
    </location>
</feature>
<dbReference type="InterPro" id="IPR036055">
    <property type="entry name" value="LDL_receptor-like_sf"/>
</dbReference>
<keyword evidence="6" id="KW-0378">Hydrolase</keyword>
<dbReference type="InterPro" id="IPR009003">
    <property type="entry name" value="Peptidase_S1_PA"/>
</dbReference>
<dbReference type="PANTHER" id="PTHR24270">
    <property type="entry name" value="LOW-DENSITY LIPOPROTEIN RECEPTOR-RELATED"/>
    <property type="match status" value="1"/>
</dbReference>
<feature type="disulfide bond" evidence="11">
    <location>
        <begin position="2350"/>
        <end position="2362"/>
    </location>
</feature>
<dbReference type="SUPFAM" id="SSF57424">
    <property type="entry name" value="LDL receptor-like module"/>
    <property type="match status" value="5"/>
</dbReference>
<dbReference type="CDD" id="cd00190">
    <property type="entry name" value="Tryp_SPc"/>
    <property type="match status" value="1"/>
</dbReference>
<feature type="domain" description="SRCR" evidence="16">
    <location>
        <begin position="2481"/>
        <end position="2576"/>
    </location>
</feature>
<feature type="disulfide bond" evidence="11">
    <location>
        <begin position="2425"/>
        <end position="2437"/>
    </location>
</feature>
<sequence>MKPGKRSVLFSEDSAGIQTHDRGKGWLVFRKRKGNRKMSEIGGDDGTGGESGMDNLAFAIEDECVNSSEHVENNVHEQQSNKQQVSMEQDYRSPADTIGSPTENGHRRSFVSQHYVEPVRNSPEPRYKSETKIELPPSTGGQTPDKNSTSEPKLNGVHGNGNNNDASFLNSSATSVQVNDNGKKEQIEAVNLELVSMRPYTGNNIQTKGQEACEVPADPYEEYFVPVNEHRKYISRGPEAEVETTVAGVRFDLGPGVGREGLSLRDPAAGLVDYSHWLTALRGEKLYVTKDKRSRSSYWRRMACWGCGLLVLSIAIIIAILAATGVILTQEATEPLDTIDQTNSRQFDGAQLAGSQEYMKNPPTSPAPETSSFPPWPTTDETLYQIVPDALDGVLKLDDFVWDEQMSDAKSRVYRELASEIEEYLQNMLQSNTRDSPVIKVYDINKDSEVKFRISHPLWATPKETQENIEKAVRENGNSIGRYHLGRLQVGELVDQCQDGSLGCAETCKYDYSQGLFVCSCTSGKMLNTNGKDCLDENDLSNIDMDDMILSSSTESTKDFVGRSRGPGMMYEPGNPNSWEHSDFVTNSMNTQSSSNAEVEPTVQSINQDEEILNKNINNAPNPVAEPTADPEISRAHNSDISNWMHEYSKHPIEEHSVEPESSVEPEPSAELEPSTEPKVTVELETTAEPEPASTPEPAAKPELASTPESAVEPEPSSAPEPAAEPEPSSAPEPAAEPEPSSVPEPAAEPEPSSTSESAAEPEPSSAPEPAAEPEPSSAPEPAAEPEPSSAPEPTVEPEPSSAPEPTAEPEPSSAPEPTAEPEPSSAPEPAAEPEPSFAPEPAAEPEPSFAPEPTAKPEPSSASEPVTEPEPTAKPEPAAEPESPIGEESSVKAEPASTTEPELFTELPPQLEPSTESSSQAEFPTEPSLLSEPSTKPIHELPVIPEHSSEESTSTKFEPSSEFSLEERPIEMTTQENVNSPSEESKLSMEVDTSTEIPLHSVNDVESTTLIMEPSSSITLIESKDVTQSPIEADVAMTTGVAQEYPQSSAEVEHSTMPEILVKTNSESETTPKTPIEFTAKSESSYDSELRNFNTNINANADEIDNDESLAVIPLQTNNEESTTETYSEQATMMLQEHNLEEKEPPVVTESITTLPVTMTTINNKKEIEETTFPVKQFEENEITELPINSDVDISDTTVPTVQFEETTLNIEVDPTRTLKSDSETIIPEMITNSETSSETPKSMLETNTESNQVSMKSIDSAGIEVASNLTDKSEESYSSKNHSIKSLDIPETNEQDINEPNVIEHAPKSIFSSLPKEFSQNVEPLLESVNNQTDEEHVMLLPKEEDKKDEQDTHAIIPQLIPEQITHFTTKPEESTMHQENVLKVNDQAVEKKNLTINTILDRSTEHPEENVVSIGETIDHSTNHPLHPAIFPESIANHVEKMDPNEERHFEDMSPFLPDVQKEKETSKKAPRLDKDEQDVPNPFETHVEDVIINKPERKDSRHELMYPANKNDSEKSLSDLDNYNINVKADDNDVSIIPQVINETEIEMVNPLQQNELLRESEDEILKETLNSTRTLVTNDLSDDTTNNTFGIKNEKDEQDDEILRVVPLDEHKETKNMEYELDKVESTTEVAQITTMMFTKENEKSIDELTVNNNIISSSEKPEENVVEDQYNDINDETLSKTFDRNNNVKIGSAEVTDNKSKKLIINNIDEQQDNIKSISDSEESQSTTVRMLSTETEMPSSMSSPSLDKHAEDAKITTQVPVLPMEIQQDLSTTELIDKIEATTIADDNSLSDNHTESSNIVHDDKEKESITMIPSTIAPMYSLETKTTAQVPILPDELQTTEHEFLVTTSSMRPDFIKEIDDTKHNYNRSATTMISIEYINNISVTTVSSTMAAEVDNTTNVVIETDNTNLTETMPTEHDNIQHTVLNEEPNKLMNLMTTLENTTNYPKQETAFSNEDYVAIATEISSTKVSDPITTSEDIRPVTEEILDDTRPYNFDFRSLFSTTTMRDVILNEDSKELSEEELKVIPLEKSQEIKKKSTEKKNPDKYKYKKEKELNLENQRIENVTTEINDPTILISTEIPKILVESNENITTENIPNSSTDSIISKFILADTEGNIVPIPKLNIVEITSRSNQSELEDNKQAHQENTTIVSLIKNNTEVEANNKYPNYIPVSEEIIESNPVTEPFILIRNYTLHQTTPLIPIFEVEQATIQSNIPIEHDDVLNNSNETLQSNVQKADNLTASTLNLLSLNTMSYSKCSTGQFQCTNGTSRSGAYCVSLSAKCDSEKDCSDGSDELNCQEEGCPGNFQCANRQCLKRHLVCNGIVDCDDGSDEQNCQDWKCIFDEHRCTNGRCIPLLWLCDGRLDCENHQDEFNCAESCGNDEYLCPMDKRCIPQTWRCNGSPDCANGEDEKLCDCSLNQFKCHTGGCVSKEEICDGIEHCPDRSDEWDCFSNYSFNQKNHTEINQEENQEDKSTNQLNHRDSLLKIRHSDEEYRLVCSDGWSKEFSDSYCRSLGYASSQTTDFKVWDRNHQIVRLKTNPNHRTSLVSNLQRVEFCVSEKIVEVTCEEFSCDTHHVDRTIARSEGETTDSLIQWPSVVILKEEEHGITCTASILGPMHALTSYSCVYKYRQSDGWKLFTDESLFRSNPVKTIIPYTQVKYNQFFYDNDIALIELKEPLIFSKNVSAVCLPTYPIQPNDVCVSVGWRFPVNGELDLQQYNEFLPMPMYDSNECNTTSHYAGFITKYNICVGLSNIDKELCYNDEGAPLMCESESGSWKIQGLLSHHSKCSRGHPAIYSSLEPALDWLRHLVPALQT</sequence>
<feature type="disulfide bond" evidence="11">
    <location>
        <begin position="2318"/>
        <end position="2336"/>
    </location>
</feature>
<feature type="disulfide bond" evidence="11">
    <location>
        <begin position="2292"/>
        <end position="2307"/>
    </location>
</feature>
<feature type="compositionally biased region" description="Polar residues" evidence="13">
    <location>
        <begin position="160"/>
        <end position="169"/>
    </location>
</feature>
<dbReference type="Gene3D" id="3.10.250.10">
    <property type="entry name" value="SRCR-like domain"/>
    <property type="match status" value="1"/>
</dbReference>
<feature type="disulfide bond" evidence="11">
    <location>
        <begin position="2444"/>
        <end position="2459"/>
    </location>
</feature>
<evidence type="ECO:0000256" key="13">
    <source>
        <dbReference type="SAM" id="MobiDB-lite"/>
    </source>
</evidence>
<evidence type="ECO:0000313" key="18">
    <source>
        <dbReference type="Proteomes" id="UP001607303"/>
    </source>
</evidence>
<feature type="transmembrane region" description="Helical" evidence="14">
    <location>
        <begin position="302"/>
        <end position="328"/>
    </location>
</feature>
<dbReference type="EMBL" id="JAYRBN010000035">
    <property type="protein sequence ID" value="KAL2747545.1"/>
    <property type="molecule type" value="Genomic_DNA"/>
</dbReference>
<dbReference type="CDD" id="cd00112">
    <property type="entry name" value="LDLa"/>
    <property type="match status" value="5"/>
</dbReference>
<feature type="region of interest" description="Disordered" evidence="13">
    <location>
        <begin position="653"/>
        <end position="996"/>
    </location>
</feature>
<keyword evidence="5" id="KW-0677">Repeat</keyword>
<dbReference type="Pfam" id="PF00057">
    <property type="entry name" value="Ldl_recept_a"/>
    <property type="match status" value="5"/>
</dbReference>
<dbReference type="SMART" id="SM00020">
    <property type="entry name" value="Tryp_SPc"/>
    <property type="match status" value="1"/>
</dbReference>
<evidence type="ECO:0000256" key="14">
    <source>
        <dbReference type="SAM" id="Phobius"/>
    </source>
</evidence>
<dbReference type="PROSITE" id="PS50287">
    <property type="entry name" value="SRCR_2"/>
    <property type="match status" value="1"/>
</dbReference>
<evidence type="ECO:0000256" key="1">
    <source>
        <dbReference type="ARBA" id="ARBA00004167"/>
    </source>
</evidence>
<feature type="region of interest" description="Disordered" evidence="13">
    <location>
        <begin position="1723"/>
        <end position="1755"/>
    </location>
</feature>
<feature type="disulfide bond" evidence="11">
    <location>
        <begin position="2432"/>
        <end position="2450"/>
    </location>
</feature>
<keyword evidence="7" id="KW-0720">Serine protease</keyword>
<evidence type="ECO:0000313" key="17">
    <source>
        <dbReference type="EMBL" id="KAL2747545.1"/>
    </source>
</evidence>
<dbReference type="SMART" id="SM00192">
    <property type="entry name" value="LDLa"/>
    <property type="match status" value="5"/>
</dbReference>
<feature type="compositionally biased region" description="Polar residues" evidence="13">
    <location>
        <begin position="139"/>
        <end position="152"/>
    </location>
</feature>
<evidence type="ECO:0000256" key="9">
    <source>
        <dbReference type="ARBA" id="ARBA00023136"/>
    </source>
</evidence>
<evidence type="ECO:0000256" key="2">
    <source>
        <dbReference type="ARBA" id="ARBA00004308"/>
    </source>
</evidence>
<dbReference type="InterPro" id="IPR001254">
    <property type="entry name" value="Trypsin_dom"/>
</dbReference>
<feature type="compositionally biased region" description="Polar residues" evidence="13">
    <location>
        <begin position="952"/>
        <end position="964"/>
    </location>
</feature>
<dbReference type="PROSITE" id="PS50240">
    <property type="entry name" value="TRYPSIN_DOM"/>
    <property type="match status" value="1"/>
</dbReference>
<gene>
    <name evidence="17" type="ORF">V1477_004237</name>
</gene>
<evidence type="ECO:0000256" key="11">
    <source>
        <dbReference type="PROSITE-ProRule" id="PRU00124"/>
    </source>
</evidence>
<organism evidence="17 18">
    <name type="scientific">Vespula maculifrons</name>
    <name type="common">Eastern yellow jacket</name>
    <name type="synonym">Wasp</name>
    <dbReference type="NCBI Taxonomy" id="7453"/>
    <lineage>
        <taxon>Eukaryota</taxon>
        <taxon>Metazoa</taxon>
        <taxon>Ecdysozoa</taxon>
        <taxon>Arthropoda</taxon>
        <taxon>Hexapoda</taxon>
        <taxon>Insecta</taxon>
        <taxon>Pterygota</taxon>
        <taxon>Neoptera</taxon>
        <taxon>Endopterygota</taxon>
        <taxon>Hymenoptera</taxon>
        <taxon>Apocrita</taxon>
        <taxon>Aculeata</taxon>
        <taxon>Vespoidea</taxon>
        <taxon>Vespidae</taxon>
        <taxon>Vespinae</taxon>
        <taxon>Vespula</taxon>
    </lineage>
</organism>
<keyword evidence="4 14" id="KW-0812">Transmembrane</keyword>
<dbReference type="InterPro" id="IPR043504">
    <property type="entry name" value="Peptidase_S1_PA_chymotrypsin"/>
</dbReference>
<evidence type="ECO:0000256" key="6">
    <source>
        <dbReference type="ARBA" id="ARBA00022801"/>
    </source>
</evidence>
<feature type="compositionally biased region" description="Low complexity" evidence="13">
    <location>
        <begin position="750"/>
        <end position="764"/>
    </location>
</feature>
<dbReference type="InterPro" id="IPR023415">
    <property type="entry name" value="LDLR_class-A_CS"/>
</dbReference>
<keyword evidence="8 14" id="KW-1133">Transmembrane helix</keyword>
<dbReference type="GO" id="GO:0012505">
    <property type="term" value="C:endomembrane system"/>
    <property type="evidence" value="ECO:0007669"/>
    <property type="project" value="UniProtKB-SubCell"/>
</dbReference>
<dbReference type="InterPro" id="IPR002172">
    <property type="entry name" value="LDrepeatLR_classA_rpt"/>
</dbReference>
<feature type="compositionally biased region" description="Polar residues" evidence="13">
    <location>
        <begin position="913"/>
        <end position="923"/>
    </location>
</feature>
<feature type="disulfide bond" evidence="11">
    <location>
        <begin position="2369"/>
        <end position="2384"/>
    </location>
</feature>
<accession>A0ABD2CR15</accession>
<feature type="compositionally biased region" description="Polar residues" evidence="13">
    <location>
        <begin position="76"/>
        <end position="87"/>
    </location>
</feature>
<dbReference type="Gene3D" id="4.10.400.10">
    <property type="entry name" value="Low-density Lipoprotein Receptor"/>
    <property type="match status" value="5"/>
</dbReference>
<feature type="compositionally biased region" description="Polar residues" evidence="13">
    <location>
        <begin position="973"/>
        <end position="983"/>
    </location>
</feature>
<feature type="compositionally biased region" description="Basic and acidic residues" evidence="13">
    <location>
        <begin position="123"/>
        <end position="133"/>
    </location>
</feature>
<comment type="caution">
    <text evidence="12">Lacks conserved residue(s) required for the propagation of feature annotation.</text>
</comment>
<keyword evidence="3" id="KW-0645">Protease</keyword>
<comment type="subcellular location">
    <subcellularLocation>
        <location evidence="2">Endomembrane system</location>
    </subcellularLocation>
    <subcellularLocation>
        <location evidence="1">Membrane</location>
        <topology evidence="1">Single-pass membrane protein</topology>
    </subcellularLocation>
</comment>
<evidence type="ECO:0000256" key="12">
    <source>
        <dbReference type="PROSITE-ProRule" id="PRU00196"/>
    </source>
</evidence>
<feature type="compositionally biased region" description="Pro residues" evidence="13">
    <location>
        <begin position="717"/>
        <end position="749"/>
    </location>
</feature>
<feature type="compositionally biased region" description="Low complexity" evidence="13">
    <location>
        <begin position="1738"/>
        <end position="1752"/>
    </location>
</feature>
<evidence type="ECO:0000256" key="3">
    <source>
        <dbReference type="ARBA" id="ARBA00022670"/>
    </source>
</evidence>